<evidence type="ECO:0000256" key="1">
    <source>
        <dbReference type="SAM" id="Coils"/>
    </source>
</evidence>
<dbReference type="Proteomes" id="UP000792457">
    <property type="component" value="Unassembled WGS sequence"/>
</dbReference>
<comment type="caution">
    <text evidence="2">The sequence shown here is derived from an EMBL/GenBank/DDBJ whole genome shotgun (WGS) entry which is preliminary data.</text>
</comment>
<dbReference type="EMBL" id="KZ308126">
    <property type="protein sequence ID" value="KAG8222186.1"/>
    <property type="molecule type" value="Genomic_DNA"/>
</dbReference>
<name>A0A8K0NUA4_LADFU</name>
<reference evidence="2" key="2">
    <citation type="submission" date="2017-10" db="EMBL/GenBank/DDBJ databases">
        <title>Ladona fulva Genome sequencing and assembly.</title>
        <authorList>
            <person name="Murali S."/>
            <person name="Richards S."/>
            <person name="Bandaranaike D."/>
            <person name="Bellair M."/>
            <person name="Blankenburg K."/>
            <person name="Chao H."/>
            <person name="Dinh H."/>
            <person name="Doddapaneni H."/>
            <person name="Dugan-Rocha S."/>
            <person name="Elkadiri S."/>
            <person name="Gnanaolivu R."/>
            <person name="Hernandez B."/>
            <person name="Skinner E."/>
            <person name="Javaid M."/>
            <person name="Lee S."/>
            <person name="Li M."/>
            <person name="Ming W."/>
            <person name="Munidasa M."/>
            <person name="Muniz J."/>
            <person name="Nguyen L."/>
            <person name="Hughes D."/>
            <person name="Osuji N."/>
            <person name="Pu L.-L."/>
            <person name="Puazo M."/>
            <person name="Qu C."/>
            <person name="Quiroz J."/>
            <person name="Raj R."/>
            <person name="Weissenberger G."/>
            <person name="Xin Y."/>
            <person name="Zou X."/>
            <person name="Han Y."/>
            <person name="Worley K."/>
            <person name="Muzny D."/>
            <person name="Gibbs R."/>
        </authorList>
    </citation>
    <scope>NUCLEOTIDE SEQUENCE</scope>
    <source>
        <strain evidence="2">Sampled in the wild</strain>
    </source>
</reference>
<keyword evidence="3" id="KW-1185">Reference proteome</keyword>
<evidence type="ECO:0000313" key="3">
    <source>
        <dbReference type="Proteomes" id="UP000792457"/>
    </source>
</evidence>
<gene>
    <name evidence="2" type="ORF">J437_LFUL001278</name>
</gene>
<keyword evidence="1" id="KW-0175">Coiled coil</keyword>
<sequence length="71" mass="8017">MEDGSPHILEITVPLEVQIEAGVLGRRNNLKIERCLQFSHQRINGEVEKLNADYEKSEAEAEAAKKEKQKG</sequence>
<reference evidence="2" key="1">
    <citation type="submission" date="2013-04" db="EMBL/GenBank/DDBJ databases">
        <authorList>
            <person name="Qu J."/>
            <person name="Murali S.C."/>
            <person name="Bandaranaike D."/>
            <person name="Bellair M."/>
            <person name="Blankenburg K."/>
            <person name="Chao H."/>
            <person name="Dinh H."/>
            <person name="Doddapaneni H."/>
            <person name="Downs B."/>
            <person name="Dugan-Rocha S."/>
            <person name="Elkadiri S."/>
            <person name="Gnanaolivu R.D."/>
            <person name="Hernandez B."/>
            <person name="Javaid M."/>
            <person name="Jayaseelan J.C."/>
            <person name="Lee S."/>
            <person name="Li M."/>
            <person name="Ming W."/>
            <person name="Munidasa M."/>
            <person name="Muniz J."/>
            <person name="Nguyen L."/>
            <person name="Ongeri F."/>
            <person name="Osuji N."/>
            <person name="Pu L.-L."/>
            <person name="Puazo M."/>
            <person name="Qu C."/>
            <person name="Quiroz J."/>
            <person name="Raj R."/>
            <person name="Weissenberger G."/>
            <person name="Xin Y."/>
            <person name="Zou X."/>
            <person name="Han Y."/>
            <person name="Richards S."/>
            <person name="Worley K."/>
            <person name="Muzny D."/>
            <person name="Gibbs R."/>
        </authorList>
    </citation>
    <scope>NUCLEOTIDE SEQUENCE</scope>
    <source>
        <strain evidence="2">Sampled in the wild</strain>
    </source>
</reference>
<evidence type="ECO:0000313" key="2">
    <source>
        <dbReference type="EMBL" id="KAG8222186.1"/>
    </source>
</evidence>
<accession>A0A8K0NUA4</accession>
<feature type="coiled-coil region" evidence="1">
    <location>
        <begin position="40"/>
        <end position="69"/>
    </location>
</feature>
<protein>
    <submittedName>
        <fullName evidence="2">Uncharacterized protein</fullName>
    </submittedName>
</protein>
<organism evidence="2 3">
    <name type="scientific">Ladona fulva</name>
    <name type="common">Scarce chaser dragonfly</name>
    <name type="synonym">Libellula fulva</name>
    <dbReference type="NCBI Taxonomy" id="123851"/>
    <lineage>
        <taxon>Eukaryota</taxon>
        <taxon>Metazoa</taxon>
        <taxon>Ecdysozoa</taxon>
        <taxon>Arthropoda</taxon>
        <taxon>Hexapoda</taxon>
        <taxon>Insecta</taxon>
        <taxon>Pterygota</taxon>
        <taxon>Palaeoptera</taxon>
        <taxon>Odonata</taxon>
        <taxon>Epiprocta</taxon>
        <taxon>Anisoptera</taxon>
        <taxon>Libelluloidea</taxon>
        <taxon>Libellulidae</taxon>
        <taxon>Ladona</taxon>
    </lineage>
</organism>
<dbReference type="AlphaFoldDB" id="A0A8K0NUA4"/>
<proteinExistence type="predicted"/>